<accession>A0A0C1IK06</accession>
<dbReference type="NCBIfam" id="TIGR04183">
    <property type="entry name" value="Por_Secre_tail"/>
    <property type="match status" value="1"/>
</dbReference>
<dbReference type="OrthoDB" id="1652165at2"/>
<sequence length="878" mass="89316">MKKFTLFMIAGCIWIAGNSQVSGTKAIPGNYPTITAAIQDIGIQGLGGAVVLELQPGYVSTSENFPIVIGPLTGSSATNTLTISPAAGSSNLQIQSTVSGPAMELSAAAHLIIDGRPGRTGTAIALTISNMSNDGSALRLSNGANNNLITYCHLASGDFLLEEGVVTFTNTTGAAVGNTNNTISFCRVEGAIADVDPPFYGIYAIGIAAGPNANNSILNNEIFNFAIYGIRIEATGNGGGWTISGNSIFNELNVSSQTGRVGIDFRPGTAANDNVIAGNFIGGQAPLAGAPKWVHTGDDGKANFTGIFLKAGTGSGTAVQNNVIKNIAPTQSSVRVTGIVIENGAVQVSNNLIGGTSTADNTVLTGGPSNTVVEGIISYSCFPVSITDNTISHIVMAGNELHFIGIGRVPFSNTTISGNQIFQVDASGTGPLDFVAIGFIENLLTACANPISPSVIDENLINNLTIDAGDGDAGFRGIVLEEAGVTAEKNEIGQINVSGSTSSFINGIVYTGSGTANISENTLLALSSPVTTAIMVQPGAGNSNVTVNKNTVTGTGTSAGTGIAALAGSGASVQLTVIDNAISAWQTGLLAPSSAGGSLTLNLKNNTITGNGTGVVNNSGTPVDATCNWWGNASGPSGAGPGTGDPVGANVLFNPWATIPGFISVNAGTDQTITLGFGSPSVTLTATAVSCGAPTFAWSTGQSGASIIVSPTVTTTYTVTATDANEHEATDAVIVNVVNGRCGTNNEKRVICHKNKNTLCILASEVATHLAHGDTPGACSGTAPAQALILTEKSAGRLVAYPNPSRDNLQLEWDAAAAGTAQLRFIDFLGRVADLRSLPETPGRNSRQVSLRNIRAGNYFLVLQSGSRIFTTKIARSE</sequence>
<dbReference type="Proteomes" id="UP000031408">
    <property type="component" value="Unassembled WGS sequence"/>
</dbReference>
<dbReference type="SMART" id="SM00710">
    <property type="entry name" value="PbH1"/>
    <property type="match status" value="9"/>
</dbReference>
<comment type="caution">
    <text evidence="2">The sequence shown here is derived from an EMBL/GenBank/DDBJ whole genome shotgun (WGS) entry which is preliminary data.</text>
</comment>
<evidence type="ECO:0000313" key="3">
    <source>
        <dbReference type="Proteomes" id="UP000031408"/>
    </source>
</evidence>
<dbReference type="Pfam" id="PF18962">
    <property type="entry name" value="Por_Secre_tail"/>
    <property type="match status" value="1"/>
</dbReference>
<reference evidence="2 3" key="1">
    <citation type="submission" date="2014-11" db="EMBL/GenBank/DDBJ databases">
        <title>Genome sequence of Flavihumibacter solisilvae 3-3.</title>
        <authorList>
            <person name="Zhou G."/>
            <person name="Li M."/>
            <person name="Wang G."/>
        </authorList>
    </citation>
    <scope>NUCLEOTIDE SEQUENCE [LARGE SCALE GENOMIC DNA]</scope>
    <source>
        <strain evidence="2 3">3-3</strain>
    </source>
</reference>
<evidence type="ECO:0000259" key="1">
    <source>
        <dbReference type="Pfam" id="PF18962"/>
    </source>
</evidence>
<dbReference type="AlphaFoldDB" id="A0A0C1IK06"/>
<keyword evidence="3" id="KW-1185">Reference proteome</keyword>
<organism evidence="2 3">
    <name type="scientific">Flavihumibacter solisilvae</name>
    <dbReference type="NCBI Taxonomy" id="1349421"/>
    <lineage>
        <taxon>Bacteria</taxon>
        <taxon>Pseudomonadati</taxon>
        <taxon>Bacteroidota</taxon>
        <taxon>Chitinophagia</taxon>
        <taxon>Chitinophagales</taxon>
        <taxon>Chitinophagaceae</taxon>
        <taxon>Flavihumibacter</taxon>
    </lineage>
</organism>
<dbReference type="InterPro" id="IPR006626">
    <property type="entry name" value="PbH1"/>
</dbReference>
<gene>
    <name evidence="2" type="ORF">OI18_23180</name>
</gene>
<protein>
    <recommendedName>
        <fullName evidence="1">Secretion system C-terminal sorting domain-containing protein</fullName>
    </recommendedName>
</protein>
<name>A0A0C1IK06_9BACT</name>
<proteinExistence type="predicted"/>
<dbReference type="RefSeq" id="WP_039144576.1">
    <property type="nucleotide sequence ID" value="NZ_JSVC01000045.1"/>
</dbReference>
<evidence type="ECO:0000313" key="2">
    <source>
        <dbReference type="EMBL" id="KIC90784.1"/>
    </source>
</evidence>
<dbReference type="EMBL" id="JSVC01000045">
    <property type="protein sequence ID" value="KIC90784.1"/>
    <property type="molecule type" value="Genomic_DNA"/>
</dbReference>
<dbReference type="InterPro" id="IPR026444">
    <property type="entry name" value="Secre_tail"/>
</dbReference>
<feature type="domain" description="Secretion system C-terminal sorting" evidence="1">
    <location>
        <begin position="801"/>
        <end position="874"/>
    </location>
</feature>
<dbReference type="STRING" id="1349421.OI18_23180"/>
<dbReference type="SUPFAM" id="SSF51126">
    <property type="entry name" value="Pectin lyase-like"/>
    <property type="match status" value="1"/>
</dbReference>
<dbReference type="InterPro" id="IPR011050">
    <property type="entry name" value="Pectin_lyase_fold/virulence"/>
</dbReference>